<keyword evidence="2" id="KW-1185">Reference proteome</keyword>
<dbReference type="EMBL" id="JAVIJP010000060">
    <property type="protein sequence ID" value="KAL3622612.1"/>
    <property type="molecule type" value="Genomic_DNA"/>
</dbReference>
<gene>
    <name evidence="1" type="ORF">CASFOL_034023</name>
</gene>
<proteinExistence type="predicted"/>
<comment type="caution">
    <text evidence="1">The sequence shown here is derived from an EMBL/GenBank/DDBJ whole genome shotgun (WGS) entry which is preliminary data.</text>
</comment>
<accession>A0ABD3BZA7</accession>
<evidence type="ECO:0000313" key="1">
    <source>
        <dbReference type="EMBL" id="KAL3622612.1"/>
    </source>
</evidence>
<organism evidence="1 2">
    <name type="scientific">Castilleja foliolosa</name>
    <dbReference type="NCBI Taxonomy" id="1961234"/>
    <lineage>
        <taxon>Eukaryota</taxon>
        <taxon>Viridiplantae</taxon>
        <taxon>Streptophyta</taxon>
        <taxon>Embryophyta</taxon>
        <taxon>Tracheophyta</taxon>
        <taxon>Spermatophyta</taxon>
        <taxon>Magnoliopsida</taxon>
        <taxon>eudicotyledons</taxon>
        <taxon>Gunneridae</taxon>
        <taxon>Pentapetalae</taxon>
        <taxon>asterids</taxon>
        <taxon>lamiids</taxon>
        <taxon>Lamiales</taxon>
        <taxon>Orobanchaceae</taxon>
        <taxon>Pedicularideae</taxon>
        <taxon>Castillejinae</taxon>
        <taxon>Castilleja</taxon>
    </lineage>
</organism>
<evidence type="ECO:0000313" key="2">
    <source>
        <dbReference type="Proteomes" id="UP001632038"/>
    </source>
</evidence>
<reference evidence="2" key="1">
    <citation type="journal article" date="2024" name="IScience">
        <title>Strigolactones Initiate the Formation of Haustorium-like Structures in Castilleja.</title>
        <authorList>
            <person name="Buerger M."/>
            <person name="Peterson D."/>
            <person name="Chory J."/>
        </authorList>
    </citation>
    <scope>NUCLEOTIDE SEQUENCE [LARGE SCALE GENOMIC DNA]</scope>
</reference>
<protein>
    <submittedName>
        <fullName evidence="1">Uncharacterized protein</fullName>
    </submittedName>
</protein>
<name>A0ABD3BZA7_9LAMI</name>
<sequence>MATAGMESDDDWAFWWSDGFDLQWFWVVDLWMWRVVGGRGVVQGRICLSKEASSVEEDGRR</sequence>
<dbReference type="Proteomes" id="UP001632038">
    <property type="component" value="Unassembled WGS sequence"/>
</dbReference>
<dbReference type="AlphaFoldDB" id="A0ABD3BZA7"/>